<name>A0A8H5X1B5_FUSHE</name>
<proteinExistence type="predicted"/>
<organism evidence="2 3">
    <name type="scientific">Fusarium heterosporum</name>
    <dbReference type="NCBI Taxonomy" id="42747"/>
    <lineage>
        <taxon>Eukaryota</taxon>
        <taxon>Fungi</taxon>
        <taxon>Dikarya</taxon>
        <taxon>Ascomycota</taxon>
        <taxon>Pezizomycotina</taxon>
        <taxon>Sordariomycetes</taxon>
        <taxon>Hypocreomycetidae</taxon>
        <taxon>Hypocreales</taxon>
        <taxon>Nectriaceae</taxon>
        <taxon>Fusarium</taxon>
        <taxon>Fusarium heterosporum species complex</taxon>
    </lineage>
</organism>
<dbReference type="AlphaFoldDB" id="A0A8H5X1B5"/>
<dbReference type="Proteomes" id="UP000567885">
    <property type="component" value="Unassembled WGS sequence"/>
</dbReference>
<evidence type="ECO:0000313" key="3">
    <source>
        <dbReference type="Proteomes" id="UP000567885"/>
    </source>
</evidence>
<feature type="region of interest" description="Disordered" evidence="1">
    <location>
        <begin position="1"/>
        <end position="161"/>
    </location>
</feature>
<gene>
    <name evidence="2" type="ORF">FHETE_1635</name>
</gene>
<dbReference type="OrthoDB" id="5106733at2759"/>
<dbReference type="EMBL" id="JAAGWQ010000025">
    <property type="protein sequence ID" value="KAF5677584.1"/>
    <property type="molecule type" value="Genomic_DNA"/>
</dbReference>
<protein>
    <submittedName>
        <fullName evidence="2">Uncharacterized protein</fullName>
    </submittedName>
</protein>
<feature type="compositionally biased region" description="Polar residues" evidence="1">
    <location>
        <begin position="80"/>
        <end position="90"/>
    </location>
</feature>
<accession>A0A8H5X1B5</accession>
<reference evidence="2 3" key="1">
    <citation type="submission" date="2020-05" db="EMBL/GenBank/DDBJ databases">
        <title>Identification and distribution of gene clusters putatively required for synthesis of sphingolipid metabolism inhibitors in phylogenetically diverse species of the filamentous fungus Fusarium.</title>
        <authorList>
            <person name="Kim H.-S."/>
            <person name="Busman M."/>
            <person name="Brown D.W."/>
            <person name="Divon H."/>
            <person name="Uhlig S."/>
            <person name="Proctor R.H."/>
        </authorList>
    </citation>
    <scope>NUCLEOTIDE SEQUENCE [LARGE SCALE GENOMIC DNA]</scope>
    <source>
        <strain evidence="2 3">NRRL 20693</strain>
    </source>
</reference>
<comment type="caution">
    <text evidence="2">The sequence shown here is derived from an EMBL/GenBank/DDBJ whole genome shotgun (WGS) entry which is preliminary data.</text>
</comment>
<sequence>MAASDQPGGHNREPPGRKPRGPVPDSEGDKSTSSGDSEEIDLSSETPRVTRSGRLIAPAQRRAGRRVTSRASSRAFSSRGDLTSTPSIASRSRVAEPSLPSSFVSSRRPPAKRPQVSINISSDSEPDEAEAVTSTQAAKRFKPSSIVPQREPLSEADADFDEYAPSLSDLKEERSAKPYTMMYQNYETYNKDKVHTAIQGMQIELSNDLVSPRTEGIRLSIDVLLSLPKKHEYQHLVQSHQRAPSALDLTASDRDQWSIMAKGPKRGEVLMIARVPQAEYTRQEANVICEGFVEILNRWPGNLNDITKPVTNFEGNRPQGRILMLACRHKYLPDKRIVCLSPTFTPAKPTAKHLLMREPHFTLGIALMHPTTYQYKIDTKAASHRLLQGSSPIPELSDRYQFVQFDRVDFKNVIIKQSPGPGQPPSFRSLLPNKEDLPIVQAQRESLLRAERLLRLYSATVTNQGSMMDTAACANIWTNLLEKYDGKIDRDRGAGRGIFGGYNLLRVNPIYEQFCTAIETGGNVKKRLRQDHGLDLPKIFVRSTDRAWSQRVEQTISDTWLTEADIMKAWTRGAEAADEINQAIRSQEKPPSACSCTPEMSTIHRHPCTRCGQSFICNQLVLSEFDSRRVCRTCNFNLMQRPSGSHVMEYIRSRFDRSLRTERLNSRGIITEAESAQNFEESMKTIQDTWPSKEDISKANIPFSSAWPDRYSGKIQSLPLEITATSRIQHDRPSVDATFPVWLTEHGYRIHCPQNISLTVNCLNYAKHIQIPAYLAMVCWYTHERTRLEHKYLDDIHGLQARVELDSLETKMVKISKRLRIIRLTFGWTQHSRIKKGIKRSSKEDFDFDIAPCISGQPHPELQRSIERLDSHLDFVQSSGYNTNWPEAELARVRRVAEEIMDYFDVKLRRGNDGCPYFAHPESFPEKWSWNIAFRLSSERLNRTTRICNRYWPTYDTVETIFLECVFQACVARCILDRNGIHYDQKKQLKEKYKSILGLPITMAYHDGLTFAIGHREHGKRMFSGWPIKPTSLKERLEGDDENNMFIEPRTENYLKADYDASAYPQLKQTIMNVDLPKEVYDKAHKPKDISRQSLKEAMWNGEEVGEDFIQLPPGFFDSGISWPGEEVIEPEGYGTPIGGTHKRSTTLGKNVPDRRELSEKAFGKMTMRTRSIESQAESVDEQSPMTEVEQKYAELMKHIEQHDLDASADLGLSTLLSNLRDAKDRGDEESFMAVLAVLYAELK</sequence>
<keyword evidence="3" id="KW-1185">Reference proteome</keyword>
<evidence type="ECO:0000256" key="1">
    <source>
        <dbReference type="SAM" id="MobiDB-lite"/>
    </source>
</evidence>
<evidence type="ECO:0000313" key="2">
    <source>
        <dbReference type="EMBL" id="KAF5677584.1"/>
    </source>
</evidence>
<feature type="compositionally biased region" description="Low complexity" evidence="1">
    <location>
        <begin position="69"/>
        <end position="79"/>
    </location>
</feature>